<proteinExistence type="predicted"/>
<dbReference type="EMBL" id="PGTO01000002">
    <property type="protein sequence ID" value="RAU23437.1"/>
    <property type="molecule type" value="Genomic_DNA"/>
</dbReference>
<keyword evidence="1" id="KW-0732">Signal</keyword>
<dbReference type="GO" id="GO:0016787">
    <property type="term" value="F:hydrolase activity"/>
    <property type="evidence" value="ECO:0007669"/>
    <property type="project" value="UniProtKB-KW"/>
</dbReference>
<dbReference type="RefSeq" id="WP_112142635.1">
    <property type="nucleotide sequence ID" value="NZ_PGTO01000002.1"/>
</dbReference>
<name>A0A364P2Q9_9PROT</name>
<feature type="signal peptide" evidence="1">
    <location>
        <begin position="1"/>
        <end position="20"/>
    </location>
</feature>
<dbReference type="InterPro" id="IPR029058">
    <property type="entry name" value="AB_hydrolase_fold"/>
</dbReference>
<sequence length="369" mass="39667">MRLFPTVFVVLLCLGGSAQAAGLIEEAFGLPVTFKVNGSSRTLRLDALVIRPDDSQRHPLAVINHGAPRNADDRAGMSPRSMRAQAREFARRGWAVVTFMRRGYGESEGDYAESSGNCASPDYVKSGRTSAEDIRAVIQTMRNAPFVDDGKIISVGRSAGGLATVALTADPPPGLIAAISFAGGRGSTGPDEVCVPERLAQAFGTFGKTSRVPMLWVYSENDHFFGPSLARRFHAAFTEAGGRAEFIAAAPFGSDGHSLFSEKGTPIWTRYVDDFLARQKLVLVGQLLASRDPTSIHYPKGLSSQGQEAFRKYLDASDHKAFVMAGDGSFGWRSGQKTAAEAVEGATGYCRKNARKTCYAVMVDDEPVQ</sequence>
<dbReference type="AlphaFoldDB" id="A0A364P2Q9"/>
<reference evidence="3 4" key="1">
    <citation type="submission" date="2017-11" db="EMBL/GenBank/DDBJ databases">
        <title>Draft genome sequence of magnetotactic bacterium Magnetospirillum kuznetsovii LBB-42.</title>
        <authorList>
            <person name="Grouzdev D.S."/>
            <person name="Rysina M.S."/>
            <person name="Baslerov R.V."/>
            <person name="Koziaeva V."/>
        </authorList>
    </citation>
    <scope>NUCLEOTIDE SEQUENCE [LARGE SCALE GENOMIC DNA]</scope>
    <source>
        <strain evidence="3 4">LBB-42</strain>
    </source>
</reference>
<dbReference type="Proteomes" id="UP000251075">
    <property type="component" value="Unassembled WGS sequence"/>
</dbReference>
<dbReference type="InterPro" id="IPR050261">
    <property type="entry name" value="FrsA_esterase"/>
</dbReference>
<dbReference type="OrthoDB" id="7839439at2"/>
<keyword evidence="3" id="KW-0378">Hydrolase</keyword>
<evidence type="ECO:0000313" key="4">
    <source>
        <dbReference type="Proteomes" id="UP000251075"/>
    </source>
</evidence>
<feature type="chain" id="PRO_5017007508" evidence="1">
    <location>
        <begin position="21"/>
        <end position="369"/>
    </location>
</feature>
<organism evidence="3 4">
    <name type="scientific">Paramagnetospirillum kuznetsovii</name>
    <dbReference type="NCBI Taxonomy" id="2053833"/>
    <lineage>
        <taxon>Bacteria</taxon>
        <taxon>Pseudomonadati</taxon>
        <taxon>Pseudomonadota</taxon>
        <taxon>Alphaproteobacteria</taxon>
        <taxon>Rhodospirillales</taxon>
        <taxon>Magnetospirillaceae</taxon>
        <taxon>Paramagnetospirillum</taxon>
    </lineage>
</organism>
<dbReference type="Gene3D" id="3.40.50.1820">
    <property type="entry name" value="alpha/beta hydrolase"/>
    <property type="match status" value="1"/>
</dbReference>
<evidence type="ECO:0000256" key="1">
    <source>
        <dbReference type="SAM" id="SignalP"/>
    </source>
</evidence>
<feature type="domain" description="Xaa-Pro dipeptidyl-peptidase-like" evidence="2">
    <location>
        <begin position="44"/>
        <end position="183"/>
    </location>
</feature>
<dbReference type="Pfam" id="PF02129">
    <property type="entry name" value="Peptidase_S15"/>
    <property type="match status" value="1"/>
</dbReference>
<accession>A0A364P2Q9</accession>
<dbReference type="InterPro" id="IPR000383">
    <property type="entry name" value="Xaa-Pro-like_dom"/>
</dbReference>
<protein>
    <submittedName>
        <fullName evidence="3">Dienelactone hydrolase</fullName>
    </submittedName>
</protein>
<comment type="caution">
    <text evidence="3">The sequence shown here is derived from an EMBL/GenBank/DDBJ whole genome shotgun (WGS) entry which is preliminary data.</text>
</comment>
<evidence type="ECO:0000259" key="2">
    <source>
        <dbReference type="Pfam" id="PF02129"/>
    </source>
</evidence>
<gene>
    <name evidence="3" type="ORF">CU669_04735</name>
</gene>
<dbReference type="PANTHER" id="PTHR22946">
    <property type="entry name" value="DIENELACTONE HYDROLASE DOMAIN-CONTAINING PROTEIN-RELATED"/>
    <property type="match status" value="1"/>
</dbReference>
<dbReference type="SUPFAM" id="SSF53474">
    <property type="entry name" value="alpha/beta-Hydrolases"/>
    <property type="match status" value="1"/>
</dbReference>
<evidence type="ECO:0000313" key="3">
    <source>
        <dbReference type="EMBL" id="RAU23437.1"/>
    </source>
</evidence>
<keyword evidence="4" id="KW-1185">Reference proteome</keyword>